<dbReference type="AlphaFoldDB" id="A0AAV4HMN7"/>
<reference evidence="1 2" key="1">
    <citation type="journal article" date="2021" name="Elife">
        <title>Chloroplast acquisition without the gene transfer in kleptoplastic sea slugs, Plakobranchus ocellatus.</title>
        <authorList>
            <person name="Maeda T."/>
            <person name="Takahashi S."/>
            <person name="Yoshida T."/>
            <person name="Shimamura S."/>
            <person name="Takaki Y."/>
            <person name="Nagai Y."/>
            <person name="Toyoda A."/>
            <person name="Suzuki Y."/>
            <person name="Arimoto A."/>
            <person name="Ishii H."/>
            <person name="Satoh N."/>
            <person name="Nishiyama T."/>
            <person name="Hasebe M."/>
            <person name="Maruyama T."/>
            <person name="Minagawa J."/>
            <person name="Obokata J."/>
            <person name="Shigenobu S."/>
        </authorList>
    </citation>
    <scope>NUCLEOTIDE SEQUENCE [LARGE SCALE GENOMIC DNA]</scope>
</reference>
<evidence type="ECO:0000313" key="2">
    <source>
        <dbReference type="Proteomes" id="UP000762676"/>
    </source>
</evidence>
<keyword evidence="2" id="KW-1185">Reference proteome</keyword>
<dbReference type="EMBL" id="BMAT01002098">
    <property type="protein sequence ID" value="GFR98964.1"/>
    <property type="molecule type" value="Genomic_DNA"/>
</dbReference>
<proteinExistence type="predicted"/>
<accession>A0AAV4HMN7</accession>
<organism evidence="1 2">
    <name type="scientific">Elysia marginata</name>
    <dbReference type="NCBI Taxonomy" id="1093978"/>
    <lineage>
        <taxon>Eukaryota</taxon>
        <taxon>Metazoa</taxon>
        <taxon>Spiralia</taxon>
        <taxon>Lophotrochozoa</taxon>
        <taxon>Mollusca</taxon>
        <taxon>Gastropoda</taxon>
        <taxon>Heterobranchia</taxon>
        <taxon>Euthyneura</taxon>
        <taxon>Panpulmonata</taxon>
        <taxon>Sacoglossa</taxon>
        <taxon>Placobranchoidea</taxon>
        <taxon>Plakobranchidae</taxon>
        <taxon>Elysia</taxon>
    </lineage>
</organism>
<gene>
    <name evidence="1" type="ORF">ElyMa_001032800</name>
</gene>
<dbReference type="Proteomes" id="UP000762676">
    <property type="component" value="Unassembled WGS sequence"/>
</dbReference>
<name>A0AAV4HMN7_9GAST</name>
<evidence type="ECO:0000313" key="1">
    <source>
        <dbReference type="EMBL" id="GFR98964.1"/>
    </source>
</evidence>
<sequence>MPDALVTFDRKTLLDILEHKIEEDELRIIRFLLSDTTINTRINGAIKEIPFARNIGSPQEESLNPVLFSIYLENALKEVRTILPGPTSDLQKNLK</sequence>
<comment type="caution">
    <text evidence="1">The sequence shown here is derived from an EMBL/GenBank/DDBJ whole genome shotgun (WGS) entry which is preliminary data.</text>
</comment>
<protein>
    <submittedName>
        <fullName evidence="1">Very-long-chain enoyl-CoA reductase</fullName>
    </submittedName>
</protein>